<dbReference type="AlphaFoldDB" id="A0A3D8SG66"/>
<name>A0A3D8SG66_9HELO</name>
<dbReference type="InterPro" id="IPR035959">
    <property type="entry name" value="RutC-like_sf"/>
</dbReference>
<dbReference type="EMBL" id="PDLM01000002">
    <property type="protein sequence ID" value="RDW85335.1"/>
    <property type="molecule type" value="Genomic_DNA"/>
</dbReference>
<dbReference type="SUPFAM" id="SSF55298">
    <property type="entry name" value="YjgF-like"/>
    <property type="match status" value="1"/>
</dbReference>
<organism evidence="2 3">
    <name type="scientific">Coleophoma cylindrospora</name>
    <dbReference type="NCBI Taxonomy" id="1849047"/>
    <lineage>
        <taxon>Eukaryota</taxon>
        <taxon>Fungi</taxon>
        <taxon>Dikarya</taxon>
        <taxon>Ascomycota</taxon>
        <taxon>Pezizomycotina</taxon>
        <taxon>Leotiomycetes</taxon>
        <taxon>Helotiales</taxon>
        <taxon>Dermateaceae</taxon>
        <taxon>Coleophoma</taxon>
    </lineage>
</organism>
<dbReference type="Proteomes" id="UP000256645">
    <property type="component" value="Unassembled WGS sequence"/>
</dbReference>
<accession>A0A3D8SG66</accession>
<dbReference type="OrthoDB" id="309640at2759"/>
<dbReference type="PANTHER" id="PTHR11803">
    <property type="entry name" value="2-IMINOBUTANOATE/2-IMINOPROPANOATE DEAMINASE RIDA"/>
    <property type="match status" value="1"/>
</dbReference>
<dbReference type="GO" id="GO:0005829">
    <property type="term" value="C:cytosol"/>
    <property type="evidence" value="ECO:0007669"/>
    <property type="project" value="TreeGrafter"/>
</dbReference>
<evidence type="ECO:0008006" key="4">
    <source>
        <dbReference type="Google" id="ProtNLM"/>
    </source>
</evidence>
<reference evidence="2 3" key="1">
    <citation type="journal article" date="2018" name="IMA Fungus">
        <title>IMA Genome-F 9: Draft genome sequence of Annulohypoxylon stygium, Aspergillus mulundensis, Berkeleyomyces basicola (syn. Thielaviopsis basicola), Ceratocystis smalleyi, two Cercospora beticola strains, Coleophoma cylindrospora, Fusarium fracticaudum, Phialophora cf. hyalina, and Morchella septimelata.</title>
        <authorList>
            <person name="Wingfield B.D."/>
            <person name="Bills G.F."/>
            <person name="Dong Y."/>
            <person name="Huang W."/>
            <person name="Nel W.J."/>
            <person name="Swalarsk-Parry B.S."/>
            <person name="Vaghefi N."/>
            <person name="Wilken P.M."/>
            <person name="An Z."/>
            <person name="de Beer Z.W."/>
            <person name="De Vos L."/>
            <person name="Chen L."/>
            <person name="Duong T.A."/>
            <person name="Gao Y."/>
            <person name="Hammerbacher A."/>
            <person name="Kikkert J.R."/>
            <person name="Li Y."/>
            <person name="Li H."/>
            <person name="Li K."/>
            <person name="Li Q."/>
            <person name="Liu X."/>
            <person name="Ma X."/>
            <person name="Naidoo K."/>
            <person name="Pethybridge S.J."/>
            <person name="Sun J."/>
            <person name="Steenkamp E.T."/>
            <person name="van der Nest M.A."/>
            <person name="van Wyk S."/>
            <person name="Wingfield M.J."/>
            <person name="Xiong C."/>
            <person name="Yue Q."/>
            <person name="Zhang X."/>
        </authorList>
    </citation>
    <scope>NUCLEOTIDE SEQUENCE [LARGE SCALE GENOMIC DNA]</scope>
    <source>
        <strain evidence="2 3">BP6252</strain>
    </source>
</reference>
<comment type="caution">
    <text evidence="2">The sequence shown here is derived from an EMBL/GenBank/DDBJ whole genome shotgun (WGS) entry which is preliminary data.</text>
</comment>
<dbReference type="Gene3D" id="3.30.1330.40">
    <property type="entry name" value="RutC-like"/>
    <property type="match status" value="1"/>
</dbReference>
<dbReference type="GO" id="GO:0019239">
    <property type="term" value="F:deaminase activity"/>
    <property type="evidence" value="ECO:0007669"/>
    <property type="project" value="TreeGrafter"/>
</dbReference>
<evidence type="ECO:0000313" key="3">
    <source>
        <dbReference type="Proteomes" id="UP000256645"/>
    </source>
</evidence>
<dbReference type="InterPro" id="IPR006175">
    <property type="entry name" value="YjgF/YER057c/UK114"/>
</dbReference>
<dbReference type="PANTHER" id="PTHR11803:SF58">
    <property type="entry name" value="PROTEIN HMF1-RELATED"/>
    <property type="match status" value="1"/>
</dbReference>
<comment type="similarity">
    <text evidence="1">Belongs to the RutC family.</text>
</comment>
<sequence length="137" mass="14946">MSLPPSTPSIETFHPAGYPAAPPNMSHVVRAGNMVYTSGQIALDLNGCIPSGFEDQVTVALENLGRCLEAAEAKVSDIVHIRYYIVDFDPTLTTQPHNKYLLKFLNGHRPCCTLVPVPYLAKSEFKFEIEAVAAISV</sequence>
<gene>
    <name evidence="2" type="ORF">BP6252_02925</name>
</gene>
<keyword evidence="3" id="KW-1185">Reference proteome</keyword>
<protein>
    <recommendedName>
        <fullName evidence="4">YjgF-like protein</fullName>
    </recommendedName>
</protein>
<dbReference type="CDD" id="cd00448">
    <property type="entry name" value="YjgF_YER057c_UK114_family"/>
    <property type="match status" value="1"/>
</dbReference>
<evidence type="ECO:0000256" key="1">
    <source>
        <dbReference type="ARBA" id="ARBA00010552"/>
    </source>
</evidence>
<dbReference type="Pfam" id="PF01042">
    <property type="entry name" value="Ribonuc_L-PSP"/>
    <property type="match status" value="1"/>
</dbReference>
<proteinExistence type="inferred from homology"/>
<evidence type="ECO:0000313" key="2">
    <source>
        <dbReference type="EMBL" id="RDW85335.1"/>
    </source>
</evidence>
<dbReference type="STRING" id="1849047.A0A3D8SG66"/>